<proteinExistence type="inferred from homology"/>
<protein>
    <submittedName>
        <fullName evidence="6">LysR family transcriptional regulator</fullName>
    </submittedName>
</protein>
<evidence type="ECO:0000256" key="4">
    <source>
        <dbReference type="ARBA" id="ARBA00023163"/>
    </source>
</evidence>
<sequence>MTEYEWLVILAEELNMRKAAARLYVSPSALSQRLQTLENDWNTKIFVRTPRGLILTPAGERIVQLAKEIVQATEQVKEEIEQMDGRASGTLRLAVVSIAAQHWLPSILKRFTERYPNVKIALVTGWTSNIMEWMYQNDFHIGIVRGVPHWNGIKHFLFADRLYLIDQKINGLEQLPKTDRPFIQFKSDSTYFLHIQQWWHEQFETPPERTMVVDQIETCKQLAYHGIGYAILPEIALHDLDDSMNKIPLKDRTGRLMERGTWLIGADTAWQLPQVQAFYQVVRELMD</sequence>
<dbReference type="CDD" id="cd05466">
    <property type="entry name" value="PBP2_LTTR_substrate"/>
    <property type="match status" value="1"/>
</dbReference>
<feature type="domain" description="HTH lysR-type" evidence="5">
    <location>
        <begin position="1"/>
        <end position="56"/>
    </location>
</feature>
<dbReference type="Pfam" id="PF03466">
    <property type="entry name" value="LysR_substrate"/>
    <property type="match status" value="1"/>
</dbReference>
<evidence type="ECO:0000256" key="3">
    <source>
        <dbReference type="ARBA" id="ARBA00023125"/>
    </source>
</evidence>
<dbReference type="RefSeq" id="WP_183186302.1">
    <property type="nucleotide sequence ID" value="NZ_JACIDF010000001.1"/>
</dbReference>
<dbReference type="Pfam" id="PF00126">
    <property type="entry name" value="HTH_1"/>
    <property type="match status" value="1"/>
</dbReference>
<dbReference type="InterPro" id="IPR036388">
    <property type="entry name" value="WH-like_DNA-bd_sf"/>
</dbReference>
<dbReference type="EMBL" id="JARTLI010000002">
    <property type="protein sequence ID" value="MED5050323.1"/>
    <property type="molecule type" value="Genomic_DNA"/>
</dbReference>
<dbReference type="SUPFAM" id="SSF53850">
    <property type="entry name" value="Periplasmic binding protein-like II"/>
    <property type="match status" value="1"/>
</dbReference>
<name>A0ABD5IR09_9BACL</name>
<dbReference type="Proteomes" id="UP001339962">
    <property type="component" value="Unassembled WGS sequence"/>
</dbReference>
<dbReference type="InterPro" id="IPR000847">
    <property type="entry name" value="LysR_HTH_N"/>
</dbReference>
<evidence type="ECO:0000256" key="2">
    <source>
        <dbReference type="ARBA" id="ARBA00023015"/>
    </source>
</evidence>
<gene>
    <name evidence="6" type="ORF">P9850_00380</name>
</gene>
<keyword evidence="3" id="KW-0238">DNA-binding</keyword>
<reference evidence="6 7" key="1">
    <citation type="submission" date="2023-03" db="EMBL/GenBank/DDBJ databases">
        <title>Bacillus Genome Sequencing.</title>
        <authorList>
            <person name="Dunlap C."/>
        </authorList>
    </citation>
    <scope>NUCLEOTIDE SEQUENCE [LARGE SCALE GENOMIC DNA]</scope>
    <source>
        <strain evidence="6 7">NRS-38</strain>
    </source>
</reference>
<dbReference type="InterPro" id="IPR005119">
    <property type="entry name" value="LysR_subst-bd"/>
</dbReference>
<comment type="similarity">
    <text evidence="1">Belongs to the LysR transcriptional regulatory family.</text>
</comment>
<evidence type="ECO:0000256" key="1">
    <source>
        <dbReference type="ARBA" id="ARBA00009437"/>
    </source>
</evidence>
<keyword evidence="4" id="KW-0804">Transcription</keyword>
<dbReference type="Gene3D" id="3.40.190.290">
    <property type="match status" value="1"/>
</dbReference>
<keyword evidence="2" id="KW-0805">Transcription regulation</keyword>
<dbReference type="Gene3D" id="1.10.10.10">
    <property type="entry name" value="Winged helix-like DNA-binding domain superfamily/Winged helix DNA-binding domain"/>
    <property type="match status" value="1"/>
</dbReference>
<dbReference type="SUPFAM" id="SSF46785">
    <property type="entry name" value="Winged helix' DNA-binding domain"/>
    <property type="match status" value="1"/>
</dbReference>
<accession>A0ABD5IR09</accession>
<dbReference type="PANTHER" id="PTHR30126">
    <property type="entry name" value="HTH-TYPE TRANSCRIPTIONAL REGULATOR"/>
    <property type="match status" value="1"/>
</dbReference>
<dbReference type="PANTHER" id="PTHR30126:SF78">
    <property type="entry name" value="HTH LYSR-TYPE DOMAIN-CONTAINING PROTEIN"/>
    <property type="match status" value="1"/>
</dbReference>
<evidence type="ECO:0000313" key="7">
    <source>
        <dbReference type="Proteomes" id="UP001339962"/>
    </source>
</evidence>
<evidence type="ECO:0000259" key="5">
    <source>
        <dbReference type="PROSITE" id="PS50931"/>
    </source>
</evidence>
<dbReference type="InterPro" id="IPR036390">
    <property type="entry name" value="WH_DNA-bd_sf"/>
</dbReference>
<organism evidence="6 7">
    <name type="scientific">Anoxybacteroides rupiense</name>
    <dbReference type="NCBI Taxonomy" id="311460"/>
    <lineage>
        <taxon>Bacteria</taxon>
        <taxon>Bacillati</taxon>
        <taxon>Bacillota</taxon>
        <taxon>Bacilli</taxon>
        <taxon>Bacillales</taxon>
        <taxon>Anoxybacillaceae</taxon>
        <taxon>Anoxybacteroides</taxon>
    </lineage>
</organism>
<dbReference type="PROSITE" id="PS50931">
    <property type="entry name" value="HTH_LYSR"/>
    <property type="match status" value="1"/>
</dbReference>
<comment type="caution">
    <text evidence="6">The sequence shown here is derived from an EMBL/GenBank/DDBJ whole genome shotgun (WGS) entry which is preliminary data.</text>
</comment>
<evidence type="ECO:0000313" key="6">
    <source>
        <dbReference type="EMBL" id="MED5050323.1"/>
    </source>
</evidence>
<dbReference type="GO" id="GO:0003677">
    <property type="term" value="F:DNA binding"/>
    <property type="evidence" value="ECO:0007669"/>
    <property type="project" value="UniProtKB-KW"/>
</dbReference>
<dbReference type="AlphaFoldDB" id="A0ABD5IR09"/>